<dbReference type="AlphaFoldDB" id="A0A0C9YUV3"/>
<protein>
    <submittedName>
        <fullName evidence="1">Unplaced genomic scaffold scaffold_134, whole genome shotgun sequence</fullName>
    </submittedName>
</protein>
<evidence type="ECO:0000313" key="1">
    <source>
        <dbReference type="EMBL" id="KIK17824.1"/>
    </source>
</evidence>
<evidence type="ECO:0000313" key="2">
    <source>
        <dbReference type="Proteomes" id="UP000054018"/>
    </source>
</evidence>
<dbReference type="EMBL" id="KN833818">
    <property type="protein sequence ID" value="KIK17824.1"/>
    <property type="molecule type" value="Genomic_DNA"/>
</dbReference>
<organism evidence="1 2">
    <name type="scientific">Pisolithus microcarpus 441</name>
    <dbReference type="NCBI Taxonomy" id="765257"/>
    <lineage>
        <taxon>Eukaryota</taxon>
        <taxon>Fungi</taxon>
        <taxon>Dikarya</taxon>
        <taxon>Basidiomycota</taxon>
        <taxon>Agaricomycotina</taxon>
        <taxon>Agaricomycetes</taxon>
        <taxon>Agaricomycetidae</taxon>
        <taxon>Boletales</taxon>
        <taxon>Sclerodermatineae</taxon>
        <taxon>Pisolithaceae</taxon>
        <taxon>Pisolithus</taxon>
    </lineage>
</organism>
<proteinExistence type="predicted"/>
<reference evidence="1 2" key="1">
    <citation type="submission" date="2014-04" db="EMBL/GenBank/DDBJ databases">
        <authorList>
            <consortium name="DOE Joint Genome Institute"/>
            <person name="Kuo A."/>
            <person name="Kohler A."/>
            <person name="Costa M.D."/>
            <person name="Nagy L.G."/>
            <person name="Floudas D."/>
            <person name="Copeland A."/>
            <person name="Barry K.W."/>
            <person name="Cichocki N."/>
            <person name="Veneault-Fourrey C."/>
            <person name="LaButti K."/>
            <person name="Lindquist E.A."/>
            <person name="Lipzen A."/>
            <person name="Lundell T."/>
            <person name="Morin E."/>
            <person name="Murat C."/>
            <person name="Sun H."/>
            <person name="Tunlid A."/>
            <person name="Henrissat B."/>
            <person name="Grigoriev I.V."/>
            <person name="Hibbett D.S."/>
            <person name="Martin F."/>
            <person name="Nordberg H.P."/>
            <person name="Cantor M.N."/>
            <person name="Hua S.X."/>
        </authorList>
    </citation>
    <scope>NUCLEOTIDE SEQUENCE [LARGE SCALE GENOMIC DNA]</scope>
    <source>
        <strain evidence="1 2">441</strain>
    </source>
</reference>
<gene>
    <name evidence="1" type="ORF">PISMIDRAFT_211628</name>
</gene>
<dbReference type="HOGENOM" id="CLU_2997297_0_0_1"/>
<sequence length="57" mass="6277">MYSLVLHLARASPMDTSGVRTGLEIERCHCPHTKGALASNFNRRLPGTFPPPESSIR</sequence>
<keyword evidence="2" id="KW-1185">Reference proteome</keyword>
<reference evidence="2" key="2">
    <citation type="submission" date="2015-01" db="EMBL/GenBank/DDBJ databases">
        <title>Evolutionary Origins and Diversification of the Mycorrhizal Mutualists.</title>
        <authorList>
            <consortium name="DOE Joint Genome Institute"/>
            <consortium name="Mycorrhizal Genomics Consortium"/>
            <person name="Kohler A."/>
            <person name="Kuo A."/>
            <person name="Nagy L.G."/>
            <person name="Floudas D."/>
            <person name="Copeland A."/>
            <person name="Barry K.W."/>
            <person name="Cichocki N."/>
            <person name="Veneault-Fourrey C."/>
            <person name="LaButti K."/>
            <person name="Lindquist E.A."/>
            <person name="Lipzen A."/>
            <person name="Lundell T."/>
            <person name="Morin E."/>
            <person name="Murat C."/>
            <person name="Riley R."/>
            <person name="Ohm R."/>
            <person name="Sun H."/>
            <person name="Tunlid A."/>
            <person name="Henrissat B."/>
            <person name="Grigoriev I.V."/>
            <person name="Hibbett D.S."/>
            <person name="Martin F."/>
        </authorList>
    </citation>
    <scope>NUCLEOTIDE SEQUENCE [LARGE SCALE GENOMIC DNA]</scope>
    <source>
        <strain evidence="2">441</strain>
    </source>
</reference>
<accession>A0A0C9YUV3</accession>
<dbReference type="Proteomes" id="UP000054018">
    <property type="component" value="Unassembled WGS sequence"/>
</dbReference>
<name>A0A0C9YUV3_9AGAM</name>